<accession>A0A1J5SQN8</accession>
<keyword evidence="1" id="KW-0378">Hydrolase</keyword>
<gene>
    <name evidence="1" type="primary">fmdA_1</name>
    <name evidence="1" type="ORF">GALL_138930</name>
</gene>
<name>A0A1J5SQN8_9ZZZZ</name>
<evidence type="ECO:0000313" key="1">
    <source>
        <dbReference type="EMBL" id="OIR03956.1"/>
    </source>
</evidence>
<organism evidence="1">
    <name type="scientific">mine drainage metagenome</name>
    <dbReference type="NCBI Taxonomy" id="410659"/>
    <lineage>
        <taxon>unclassified sequences</taxon>
        <taxon>metagenomes</taxon>
        <taxon>ecological metagenomes</taxon>
    </lineage>
</organism>
<dbReference type="AlphaFoldDB" id="A0A1J5SQN8"/>
<dbReference type="PANTHER" id="PTHR31891:SF1">
    <property type="entry name" value="FORMAMIDASE C869.04-RELATED"/>
    <property type="match status" value="1"/>
</dbReference>
<protein>
    <submittedName>
        <fullName evidence="1">Formamidase</fullName>
        <ecNumber evidence="1">3.5.1.49</ecNumber>
    </submittedName>
</protein>
<dbReference type="Gene3D" id="3.10.28.20">
    <property type="entry name" value="Acetamidase/Formamidase-like domains"/>
    <property type="match status" value="1"/>
</dbReference>
<dbReference type="GO" id="GO:0004328">
    <property type="term" value="F:formamidase activity"/>
    <property type="evidence" value="ECO:0007669"/>
    <property type="project" value="UniProtKB-EC"/>
</dbReference>
<dbReference type="PANTHER" id="PTHR31891">
    <property type="entry name" value="FORMAMIDASE C869.04-RELATED"/>
    <property type="match status" value="1"/>
</dbReference>
<dbReference type="InterPro" id="IPR004304">
    <property type="entry name" value="FmdA_AmdA"/>
</dbReference>
<proteinExistence type="predicted"/>
<dbReference type="EMBL" id="MLJW01000061">
    <property type="protein sequence ID" value="OIR03956.1"/>
    <property type="molecule type" value="Genomic_DNA"/>
</dbReference>
<dbReference type="Gene3D" id="2.60.120.580">
    <property type="entry name" value="Acetamidase/Formamidase-like domains"/>
    <property type="match status" value="1"/>
</dbReference>
<comment type="caution">
    <text evidence="1">The sequence shown here is derived from an EMBL/GenBank/DDBJ whole genome shotgun (WGS) entry which is preliminary data.</text>
</comment>
<dbReference type="EC" id="3.5.1.49" evidence="1"/>
<dbReference type="SUPFAM" id="SSF141130">
    <property type="entry name" value="Acetamidase/Formamidase-like"/>
    <property type="match status" value="1"/>
</dbReference>
<dbReference type="Pfam" id="PF03069">
    <property type="entry name" value="FmdA_AmdA"/>
    <property type="match status" value="2"/>
</dbReference>
<sequence length="334" mass="36658">MHQLVPRNRSYRRRTHRFRPESYSLTFSGSLEPVLRIRPGDSVEATSIDSSGFDEAGVDTGFRYNALTGPFHVEGAMPGDVLAVRLDRIRLNRPEGLAYSGISERAYTPAEYARSLERARLYHWKLDLGSLTATTTLSERLKRVRLPLRPFLGCIGVAPSNGESVSALYAGPFGGNIDYNRLVEGTTLYFPVSVEGAHFYFGDGHATQGDGESSGGAIETSMAVRFSVEIIPGLALPGFRAESREFYMAAGVGQPLDEAYQRATANMVDWLTTVFGFDRHEAYVLIGVNGRIDVANTVNGRGNTVVCKLDRRFLDALSRGLPASKTHAGSRRSR</sequence>
<reference evidence="1" key="1">
    <citation type="submission" date="2016-10" db="EMBL/GenBank/DDBJ databases">
        <title>Sequence of Gallionella enrichment culture.</title>
        <authorList>
            <person name="Poehlein A."/>
            <person name="Muehling M."/>
            <person name="Daniel R."/>
        </authorList>
    </citation>
    <scope>NUCLEOTIDE SEQUENCE</scope>
</reference>